<comment type="caution">
    <text evidence="2">The sequence shown here is derived from an EMBL/GenBank/DDBJ whole genome shotgun (WGS) entry which is preliminary data.</text>
</comment>
<feature type="region of interest" description="Disordered" evidence="1">
    <location>
        <begin position="1"/>
        <end position="81"/>
    </location>
</feature>
<dbReference type="OrthoDB" id="5364312at2759"/>
<feature type="region of interest" description="Disordered" evidence="1">
    <location>
        <begin position="211"/>
        <end position="240"/>
    </location>
</feature>
<gene>
    <name evidence="2" type="ORF">J8A68_002722</name>
</gene>
<reference evidence="2 3" key="1">
    <citation type="journal article" date="2021" name="DNA Res.">
        <title>Genome analysis of Candida subhashii reveals its hybrid nature and dual mitochondrial genome conformations.</title>
        <authorList>
            <person name="Mixao V."/>
            <person name="Hegedusova E."/>
            <person name="Saus E."/>
            <person name="Pryszcz L.P."/>
            <person name="Cillingova A."/>
            <person name="Nosek J."/>
            <person name="Gabaldon T."/>
        </authorList>
    </citation>
    <scope>NUCLEOTIDE SEQUENCE [LARGE SCALE GENOMIC DNA]</scope>
    <source>
        <strain evidence="2 3">CBS 10753</strain>
    </source>
</reference>
<dbReference type="Proteomes" id="UP000694255">
    <property type="component" value="Unassembled WGS sequence"/>
</dbReference>
<dbReference type="AlphaFoldDB" id="A0A8J5QCJ1"/>
<dbReference type="GeneID" id="73469523"/>
<feature type="region of interest" description="Disordered" evidence="1">
    <location>
        <begin position="280"/>
        <end position="326"/>
    </location>
</feature>
<proteinExistence type="predicted"/>
<evidence type="ECO:0000313" key="2">
    <source>
        <dbReference type="EMBL" id="KAG7663749.1"/>
    </source>
</evidence>
<evidence type="ECO:0000256" key="1">
    <source>
        <dbReference type="SAM" id="MobiDB-lite"/>
    </source>
</evidence>
<accession>A0A8J5QCJ1</accession>
<name>A0A8J5QCJ1_9ASCO</name>
<evidence type="ECO:0000313" key="3">
    <source>
        <dbReference type="Proteomes" id="UP000694255"/>
    </source>
</evidence>
<feature type="compositionally biased region" description="Low complexity" evidence="1">
    <location>
        <begin position="14"/>
        <end position="42"/>
    </location>
</feature>
<dbReference type="EMBL" id="JAGSYN010000119">
    <property type="protein sequence ID" value="KAG7663749.1"/>
    <property type="molecule type" value="Genomic_DNA"/>
</dbReference>
<protein>
    <submittedName>
        <fullName evidence="2">VHS2</fullName>
    </submittedName>
</protein>
<sequence length="380" mass="41008">MSATKTITTEEETIPSPSTNNNNTTKEQLSLFTFGSSTTTTTNEHPSPIRPPPIPFNNTSPKHSISSIISDDQPQRNSTATEDDYCIFERSVQDACVFDPALRSGSIVSLASINNNHKPSISTRPRSATTAGTHNSSISLTTGQYLKNEDYIPPALDATASLLCDRNCNLDDVELVYSPRRNSSLIALNMALGRSSVSRKNSTFSLSTNGYTHSHHGMEGTGILPMSPSSTTSSSPPPLAPGVLPTSKSQLNFYSYAEMINDDSGNSMRRRPSFKHAYSQGFINPPRQRTPSAISPFTTATKPKHPKKSVSAGSTNKQKFLISPESSDSEVEIDAKVIKPIRSRTSVIAGPLSPNSDNESLVSSSIGECIRQTTNEINGH</sequence>
<organism evidence="2 3">
    <name type="scientific">[Candida] subhashii</name>
    <dbReference type="NCBI Taxonomy" id="561895"/>
    <lineage>
        <taxon>Eukaryota</taxon>
        <taxon>Fungi</taxon>
        <taxon>Dikarya</taxon>
        <taxon>Ascomycota</taxon>
        <taxon>Saccharomycotina</taxon>
        <taxon>Pichiomycetes</taxon>
        <taxon>Debaryomycetaceae</taxon>
        <taxon>Spathaspora</taxon>
    </lineage>
</organism>
<feature type="compositionally biased region" description="Polar residues" evidence="1">
    <location>
        <begin position="287"/>
        <end position="301"/>
    </location>
</feature>
<dbReference type="RefSeq" id="XP_049263981.1">
    <property type="nucleotide sequence ID" value="XM_049406502.1"/>
</dbReference>
<keyword evidence="3" id="KW-1185">Reference proteome</keyword>